<dbReference type="GO" id="GO:0008270">
    <property type="term" value="F:zinc ion binding"/>
    <property type="evidence" value="ECO:0007669"/>
    <property type="project" value="UniProtKB-KW"/>
</dbReference>
<dbReference type="Pfam" id="PF13920">
    <property type="entry name" value="zf-C3HC4_3"/>
    <property type="match status" value="1"/>
</dbReference>
<sequence length="673" mass="76229">MQHPAAMEPDLRAKDRACSAAETSSVAAASRIIAQWAARRRQMACDQMIDRRDRDSELLALARLQAVSMLDASFLRAHDDDAHHDGAGARRARSPERALVRRIAREWTASSRSSTRGAQGGQRGEELLGETERERVRAVRERVRMASQGHGHGHGGAHTPMLRGRGRQDVVGRLMAMERQRELQGLSEHRAVSAFAHRGRIQSFLQGRFFHIGRPVHDERPLSMAARELGQLRQSHPVSRLREEVRSRTEVTTNGRATNHTVPMDTRRSSTSDQQGTIVGLVLHDNDHHQENATRYEIQTLQSMENESVDIQRSVPTSSNDVVQNDFDQEQLHRYEEYSDSGSSEQASEQSDSSSSSPSDNSTQEEAETFGQQTDLQWSRETSSSEDGEDGPFQQTHLHWQAINSQEAEPQWRSSRSFSSNRNVNRFSPPDDDVYGVELRELLSRRSVSNLLSSGFRESLDQLIQSYVRRQEHDDPLDWDYERQGTTTGLLSDDRAAEDSVDEATNQAVSDSTDQHSILPQQRHWQIELHHHHNWSHQQTMRHSEYDWDAIHVLRDDLTGLQRGMTSMQQMLEACMEMQMELQRSIKQEVSAALNRSLAVPAGEGMLEDGLEWKLARKGTCCICCDRQIDSLLYRCGHMCTCSKCATELLHGVGKCPLCRAPIVEVVRAYCIM</sequence>
<feature type="compositionally biased region" description="Basic and acidic residues" evidence="2">
    <location>
        <begin position="240"/>
        <end position="249"/>
    </location>
</feature>
<dbReference type="InterPro" id="IPR001841">
    <property type="entry name" value="Znf_RING"/>
</dbReference>
<feature type="region of interest" description="Disordered" evidence="2">
    <location>
        <begin position="234"/>
        <end position="274"/>
    </location>
</feature>
<feature type="region of interest" description="Disordered" evidence="2">
    <location>
        <begin position="405"/>
        <end position="433"/>
    </location>
</feature>
<feature type="compositionally biased region" description="Polar residues" evidence="2">
    <location>
        <begin position="250"/>
        <end position="261"/>
    </location>
</feature>
<feature type="compositionally biased region" description="Low complexity" evidence="2">
    <location>
        <begin position="340"/>
        <end position="362"/>
    </location>
</feature>
<evidence type="ECO:0000259" key="3">
    <source>
        <dbReference type="PROSITE" id="PS50089"/>
    </source>
</evidence>
<dbReference type="PANTHER" id="PTHR46519:SF5">
    <property type="entry name" value="RING_U-BOX SUPERFAMILY PROTEIN"/>
    <property type="match status" value="1"/>
</dbReference>
<dbReference type="EMBL" id="SPHZ02000001">
    <property type="protein sequence ID" value="KAF0932827.1"/>
    <property type="molecule type" value="Genomic_DNA"/>
</dbReference>
<keyword evidence="1" id="KW-0479">Metal-binding</keyword>
<evidence type="ECO:0000256" key="1">
    <source>
        <dbReference type="PROSITE-ProRule" id="PRU00175"/>
    </source>
</evidence>
<dbReference type="Gene3D" id="3.30.40.10">
    <property type="entry name" value="Zinc/RING finger domain, C3HC4 (zinc finger)"/>
    <property type="match status" value="1"/>
</dbReference>
<dbReference type="PANTHER" id="PTHR46519">
    <property type="entry name" value="RING/U-BOX SUPERFAMILY PROTEIN"/>
    <property type="match status" value="1"/>
</dbReference>
<dbReference type="SUPFAM" id="SSF57850">
    <property type="entry name" value="RING/U-box"/>
    <property type="match status" value="1"/>
</dbReference>
<feature type="compositionally biased region" description="Low complexity" evidence="2">
    <location>
        <begin position="413"/>
        <end position="428"/>
    </location>
</feature>
<keyword evidence="1" id="KW-0862">Zinc</keyword>
<dbReference type="Proteomes" id="UP000479710">
    <property type="component" value="Unassembled WGS sequence"/>
</dbReference>
<dbReference type="AlphaFoldDB" id="A0A6G1F7C7"/>
<evidence type="ECO:0000313" key="4">
    <source>
        <dbReference type="EMBL" id="KAF0932827.1"/>
    </source>
</evidence>
<organism evidence="4 5">
    <name type="scientific">Oryza meyeriana var. granulata</name>
    <dbReference type="NCBI Taxonomy" id="110450"/>
    <lineage>
        <taxon>Eukaryota</taxon>
        <taxon>Viridiplantae</taxon>
        <taxon>Streptophyta</taxon>
        <taxon>Embryophyta</taxon>
        <taxon>Tracheophyta</taxon>
        <taxon>Spermatophyta</taxon>
        <taxon>Magnoliopsida</taxon>
        <taxon>Liliopsida</taxon>
        <taxon>Poales</taxon>
        <taxon>Poaceae</taxon>
        <taxon>BOP clade</taxon>
        <taxon>Oryzoideae</taxon>
        <taxon>Oryzeae</taxon>
        <taxon>Oryzinae</taxon>
        <taxon>Oryza</taxon>
        <taxon>Oryza meyeriana</taxon>
    </lineage>
</organism>
<gene>
    <name evidence="4" type="ORF">E2562_012155</name>
</gene>
<protein>
    <recommendedName>
        <fullName evidence="3">RING-type domain-containing protein</fullName>
    </recommendedName>
</protein>
<dbReference type="PROSITE" id="PS50089">
    <property type="entry name" value="ZF_RING_2"/>
    <property type="match status" value="1"/>
</dbReference>
<evidence type="ECO:0000313" key="5">
    <source>
        <dbReference type="Proteomes" id="UP000479710"/>
    </source>
</evidence>
<feature type="domain" description="RING-type" evidence="3">
    <location>
        <begin position="621"/>
        <end position="660"/>
    </location>
</feature>
<feature type="region of interest" description="Disordered" evidence="2">
    <location>
        <begin position="104"/>
        <end position="133"/>
    </location>
</feature>
<keyword evidence="5" id="KW-1185">Reference proteome</keyword>
<keyword evidence="1" id="KW-0863">Zinc-finger</keyword>
<comment type="caution">
    <text evidence="4">The sequence shown here is derived from an EMBL/GenBank/DDBJ whole genome shotgun (WGS) entry which is preliminary data.</text>
</comment>
<dbReference type="OrthoDB" id="6078042at2759"/>
<name>A0A6G1F7C7_9ORYZ</name>
<dbReference type="InterPro" id="IPR013083">
    <property type="entry name" value="Znf_RING/FYVE/PHD"/>
</dbReference>
<dbReference type="CDD" id="cd16647">
    <property type="entry name" value="mRING-HC-C3HC5_NEU1"/>
    <property type="match status" value="1"/>
</dbReference>
<evidence type="ECO:0000256" key="2">
    <source>
        <dbReference type="SAM" id="MobiDB-lite"/>
    </source>
</evidence>
<feature type="compositionally biased region" description="Polar residues" evidence="2">
    <location>
        <begin position="370"/>
        <end position="382"/>
    </location>
</feature>
<reference evidence="4 5" key="1">
    <citation type="submission" date="2019-11" db="EMBL/GenBank/DDBJ databases">
        <title>Whole genome sequence of Oryza granulata.</title>
        <authorList>
            <person name="Li W."/>
        </authorList>
    </citation>
    <scope>NUCLEOTIDE SEQUENCE [LARGE SCALE GENOMIC DNA]</scope>
    <source>
        <strain evidence="5">cv. Menghai</strain>
        <tissue evidence="4">Leaf</tissue>
    </source>
</reference>
<accession>A0A6G1F7C7</accession>
<feature type="compositionally biased region" description="Basic and acidic residues" evidence="2">
    <location>
        <begin position="123"/>
        <end position="133"/>
    </location>
</feature>
<proteinExistence type="predicted"/>
<feature type="region of interest" description="Disordered" evidence="2">
    <location>
        <begin position="336"/>
        <end position="393"/>
    </location>
</feature>